<dbReference type="InterPro" id="IPR029063">
    <property type="entry name" value="SAM-dependent_MTases_sf"/>
</dbReference>
<dbReference type="RefSeq" id="WP_166010438.1">
    <property type="nucleotide sequence ID" value="NZ_CP049888.1"/>
</dbReference>
<dbReference type="GO" id="GO:0003677">
    <property type="term" value="F:DNA binding"/>
    <property type="evidence" value="ECO:0007669"/>
    <property type="project" value="InterPro"/>
</dbReference>
<proteinExistence type="predicted"/>
<evidence type="ECO:0000313" key="2">
    <source>
        <dbReference type="EMBL" id="QIL50638.1"/>
    </source>
</evidence>
<evidence type="ECO:0000259" key="1">
    <source>
        <dbReference type="Pfam" id="PF02384"/>
    </source>
</evidence>
<dbReference type="PANTHER" id="PTHR41313:SF1">
    <property type="entry name" value="DNA METHYLASE ADENINE-SPECIFIC DOMAIN-CONTAINING PROTEIN"/>
    <property type="match status" value="1"/>
</dbReference>
<dbReference type="KEGG" id="wco:G7084_04520"/>
<dbReference type="AlphaFoldDB" id="A0A6G8B000"/>
<organism evidence="2 3">
    <name type="scientific">Weissella coleopterorum</name>
    <dbReference type="NCBI Taxonomy" id="2714949"/>
    <lineage>
        <taxon>Bacteria</taxon>
        <taxon>Bacillati</taxon>
        <taxon>Bacillota</taxon>
        <taxon>Bacilli</taxon>
        <taxon>Lactobacillales</taxon>
        <taxon>Lactobacillaceae</taxon>
        <taxon>Weissella</taxon>
    </lineage>
</organism>
<dbReference type="InterPro" id="IPR003356">
    <property type="entry name" value="DNA_methylase_A-5"/>
</dbReference>
<dbReference type="EMBL" id="CP049888">
    <property type="protein sequence ID" value="QIL50638.1"/>
    <property type="molecule type" value="Genomic_DNA"/>
</dbReference>
<reference evidence="2 3" key="1">
    <citation type="submission" date="2020-03" db="EMBL/GenBank/DDBJ databases">
        <title>Weissella sp. nov., isolated from Cybister lewisianus.</title>
        <authorList>
            <person name="Hyun D.-W."/>
            <person name="Bae J.-W."/>
        </authorList>
    </citation>
    <scope>NUCLEOTIDE SEQUENCE [LARGE SCALE GENOMIC DNA]</scope>
    <source>
        <strain evidence="2 3">HDW19</strain>
    </source>
</reference>
<gene>
    <name evidence="2" type="ORF">G7084_04520</name>
</gene>
<dbReference type="Proteomes" id="UP000500741">
    <property type="component" value="Chromosome"/>
</dbReference>
<dbReference type="Pfam" id="PF02384">
    <property type="entry name" value="N6_Mtase"/>
    <property type="match status" value="1"/>
</dbReference>
<dbReference type="Gene3D" id="1.10.150.470">
    <property type="match status" value="1"/>
</dbReference>
<feature type="domain" description="DNA methylase adenine-specific" evidence="1">
    <location>
        <begin position="117"/>
        <end position="313"/>
    </location>
</feature>
<evidence type="ECO:0000313" key="3">
    <source>
        <dbReference type="Proteomes" id="UP000500741"/>
    </source>
</evidence>
<protein>
    <submittedName>
        <fullName evidence="2">Class I SAM-dependent methyltransferase</fullName>
    </submittedName>
</protein>
<sequence>MFEEIEQAVNVLQLTRNKISDQMDISAVEALIEVFSIILGEESDDLNALDQNLVMSWTSNINKLNLEKMSSADKRQVLQLVLVGTLMEDRLQANYQITPDGIGMWVAYFVEQFKNTDSKELSLLDISIGSGNLSATIQQVVNSEIPIKVTGIDNDDTMLTLASGVNTILGLDWQLKLKDAVNFDFTEQYQIVVGDLPVGMYPKSVDSAYIVKAKDNNQLSYVHHLLIEKAVNVLKPGGTALLLVPENILETEQGSDLLRLLQSEEILLQAIMKFPHKLFKKGVVGKELIILQKHDGINRQAEPVLLAQIPEIGDELANKKFIEEVQNWKSGI</sequence>
<dbReference type="InterPro" id="IPR052933">
    <property type="entry name" value="DNA_Protect_Modify"/>
</dbReference>
<accession>A0A6G8B000</accession>
<dbReference type="PANTHER" id="PTHR41313">
    <property type="entry name" value="ADENINE-SPECIFIC METHYLTRANSFERASE"/>
    <property type="match status" value="1"/>
</dbReference>
<keyword evidence="2" id="KW-0808">Transferase</keyword>
<keyword evidence="3" id="KW-1185">Reference proteome</keyword>
<dbReference type="Gene3D" id="3.40.50.150">
    <property type="entry name" value="Vaccinia Virus protein VP39"/>
    <property type="match status" value="1"/>
</dbReference>
<dbReference type="GO" id="GO:0008170">
    <property type="term" value="F:N-methyltransferase activity"/>
    <property type="evidence" value="ECO:0007669"/>
    <property type="project" value="InterPro"/>
</dbReference>
<dbReference type="GO" id="GO:0032259">
    <property type="term" value="P:methylation"/>
    <property type="evidence" value="ECO:0007669"/>
    <property type="project" value="UniProtKB-KW"/>
</dbReference>
<keyword evidence="2" id="KW-0489">Methyltransferase</keyword>
<name>A0A6G8B000_9LACO</name>
<dbReference type="SUPFAM" id="SSF53335">
    <property type="entry name" value="S-adenosyl-L-methionine-dependent methyltransferases"/>
    <property type="match status" value="1"/>
</dbReference>